<feature type="transmembrane region" description="Helical" evidence="1">
    <location>
        <begin position="6"/>
        <end position="24"/>
    </location>
</feature>
<accession>A0ABV4XDC7</accession>
<feature type="domain" description="DUF218" evidence="2">
    <location>
        <begin position="155"/>
        <end position="357"/>
    </location>
</feature>
<keyword evidence="1" id="KW-0812">Transmembrane</keyword>
<evidence type="ECO:0000313" key="4">
    <source>
        <dbReference type="Proteomes" id="UP001576774"/>
    </source>
</evidence>
<name>A0ABV4XDC7_9CYAN</name>
<sequence length="385" mass="42303">MLFLTLTQLIFLTLIVWLVWRVVFRPGKEGDASGGSAGGGKYRPRDYLAWLGALIVLLAVILALLTPNNGAVVQVWSILSLPLKPLGLSILLLLFGLMGIKKGGIPKDAERYVQIATALLLVFSIPIIAFLLVQLIESDSILALQAAAHRQDKVDAIVLLGQATTQQPFLEANQIHLTDAGDRILQAAREYDQQLRLGNDAFIIVSAGPRPGQRLNPNQPNPAEAFTIARILRSLGIPQSAIFIEPTGIDIRTSAEAIKRKYVDQGIISKRVILVASALNMQRARQTFAQLGISTIPSPATFYTFQAGGVPRVIFATSQKDRCDTISVTFRNAREVQFSDFMPNVDSLLLSTRVINEFWSSVYYFLRGWLSTGVDPVPLPQNIRC</sequence>
<dbReference type="Proteomes" id="UP001576774">
    <property type="component" value="Unassembled WGS sequence"/>
</dbReference>
<dbReference type="RefSeq" id="WP_413273807.1">
    <property type="nucleotide sequence ID" value="NZ_JBHFNQ010000210.1"/>
</dbReference>
<feature type="transmembrane region" description="Helical" evidence="1">
    <location>
        <begin position="112"/>
        <end position="136"/>
    </location>
</feature>
<reference evidence="3 4" key="1">
    <citation type="submission" date="2024-09" db="EMBL/GenBank/DDBJ databases">
        <title>Floridaenema gen nov. (Aerosakkonemataceae, Aerosakkonematales ord. nov., Cyanobacteria) from benthic tropical and subtropical fresh waters, with the description of four new species.</title>
        <authorList>
            <person name="Moretto J.A."/>
            <person name="Berthold D.E."/>
            <person name="Lefler F.W."/>
            <person name="Huang I.-S."/>
            <person name="Laughinghouse H. IV."/>
        </authorList>
    </citation>
    <scope>NUCLEOTIDE SEQUENCE [LARGE SCALE GENOMIC DNA]</scope>
    <source>
        <strain evidence="3 4">BLCC-F46</strain>
    </source>
</reference>
<dbReference type="PANTHER" id="PTHR30336:SF4">
    <property type="entry name" value="ENVELOPE BIOGENESIS FACTOR ELYC"/>
    <property type="match status" value="1"/>
</dbReference>
<keyword evidence="1" id="KW-1133">Transmembrane helix</keyword>
<comment type="caution">
    <text evidence="3">The sequence shown here is derived from an EMBL/GenBank/DDBJ whole genome shotgun (WGS) entry which is preliminary data.</text>
</comment>
<dbReference type="CDD" id="cd06259">
    <property type="entry name" value="YdcF-like"/>
    <property type="match status" value="1"/>
</dbReference>
<keyword evidence="4" id="KW-1185">Reference proteome</keyword>
<feature type="transmembrane region" description="Helical" evidence="1">
    <location>
        <begin position="47"/>
        <end position="66"/>
    </location>
</feature>
<dbReference type="InterPro" id="IPR003848">
    <property type="entry name" value="DUF218"/>
</dbReference>
<dbReference type="InterPro" id="IPR014729">
    <property type="entry name" value="Rossmann-like_a/b/a_fold"/>
</dbReference>
<dbReference type="PANTHER" id="PTHR30336">
    <property type="entry name" value="INNER MEMBRANE PROTEIN, PROBABLE PERMEASE"/>
    <property type="match status" value="1"/>
</dbReference>
<dbReference type="Pfam" id="PF02698">
    <property type="entry name" value="DUF218"/>
    <property type="match status" value="1"/>
</dbReference>
<evidence type="ECO:0000259" key="2">
    <source>
        <dbReference type="Pfam" id="PF02698"/>
    </source>
</evidence>
<dbReference type="Gene3D" id="3.40.50.620">
    <property type="entry name" value="HUPs"/>
    <property type="match status" value="1"/>
</dbReference>
<gene>
    <name evidence="3" type="ORF">ACE1CC_28505</name>
</gene>
<protein>
    <submittedName>
        <fullName evidence="3">YdcF family protein</fullName>
    </submittedName>
</protein>
<evidence type="ECO:0000256" key="1">
    <source>
        <dbReference type="SAM" id="Phobius"/>
    </source>
</evidence>
<organism evidence="3 4">
    <name type="scientific">Floridaenema aerugineum BLCC-F46</name>
    <dbReference type="NCBI Taxonomy" id="3153654"/>
    <lineage>
        <taxon>Bacteria</taxon>
        <taxon>Bacillati</taxon>
        <taxon>Cyanobacteriota</taxon>
        <taxon>Cyanophyceae</taxon>
        <taxon>Oscillatoriophycideae</taxon>
        <taxon>Aerosakkonematales</taxon>
        <taxon>Aerosakkonemataceae</taxon>
        <taxon>Floridanema</taxon>
        <taxon>Floridanema aerugineum</taxon>
    </lineage>
</organism>
<keyword evidence="1" id="KW-0472">Membrane</keyword>
<dbReference type="InterPro" id="IPR051599">
    <property type="entry name" value="Cell_Envelope_Assoc"/>
</dbReference>
<feature type="transmembrane region" description="Helical" evidence="1">
    <location>
        <begin position="78"/>
        <end position="100"/>
    </location>
</feature>
<proteinExistence type="predicted"/>
<evidence type="ECO:0000313" key="3">
    <source>
        <dbReference type="EMBL" id="MFB2880808.1"/>
    </source>
</evidence>
<dbReference type="EMBL" id="JBHFNQ010000210">
    <property type="protein sequence ID" value="MFB2880808.1"/>
    <property type="molecule type" value="Genomic_DNA"/>
</dbReference>